<dbReference type="RefSeq" id="WP_044289634.1">
    <property type="nucleotide sequence ID" value="NZ_CAUSDN010000074.1"/>
</dbReference>
<dbReference type="Pfam" id="PF12833">
    <property type="entry name" value="HTH_18"/>
    <property type="match status" value="1"/>
</dbReference>
<evidence type="ECO:0000256" key="8">
    <source>
        <dbReference type="ARBA" id="ARBA00023163"/>
    </source>
</evidence>
<dbReference type="PANTHER" id="PTHR42713">
    <property type="entry name" value="HISTIDINE KINASE-RELATED"/>
    <property type="match status" value="1"/>
</dbReference>
<accession>A0A4U8Q7P4</accession>
<dbReference type="SUPFAM" id="SSF46689">
    <property type="entry name" value="Homeodomain-like"/>
    <property type="match status" value="2"/>
</dbReference>
<name>A0A4U8Q7P4_9FIRM</name>
<dbReference type="EMBL" id="QGQD01000110">
    <property type="protein sequence ID" value="TLC97765.1"/>
    <property type="molecule type" value="Genomic_DNA"/>
</dbReference>
<keyword evidence="3" id="KW-0963">Cytoplasm</keyword>
<protein>
    <recommendedName>
        <fullName evidence="2">Stage 0 sporulation protein A homolog</fullName>
    </recommendedName>
</protein>
<evidence type="ECO:0000256" key="2">
    <source>
        <dbReference type="ARBA" id="ARBA00018672"/>
    </source>
</evidence>
<gene>
    <name evidence="13" type="ORF">DSM106044_05421</name>
</gene>
<dbReference type="PANTHER" id="PTHR42713:SF3">
    <property type="entry name" value="TRANSCRIPTIONAL REGULATORY PROTEIN HPTR"/>
    <property type="match status" value="1"/>
</dbReference>
<evidence type="ECO:0000259" key="11">
    <source>
        <dbReference type="PROSITE" id="PS01124"/>
    </source>
</evidence>
<keyword evidence="6" id="KW-0805">Transcription regulation</keyword>
<dbReference type="Gene3D" id="3.40.50.2300">
    <property type="match status" value="1"/>
</dbReference>
<keyword evidence="7" id="KW-0238">DNA-binding</keyword>
<dbReference type="SUPFAM" id="SSF52172">
    <property type="entry name" value="CheY-like"/>
    <property type="match status" value="1"/>
</dbReference>
<dbReference type="CDD" id="cd17536">
    <property type="entry name" value="REC_YesN-like"/>
    <property type="match status" value="1"/>
</dbReference>
<evidence type="ECO:0000256" key="9">
    <source>
        <dbReference type="ARBA" id="ARBA00024867"/>
    </source>
</evidence>
<evidence type="ECO:0000313" key="13">
    <source>
        <dbReference type="EMBL" id="TLC97765.1"/>
    </source>
</evidence>
<evidence type="ECO:0000313" key="14">
    <source>
        <dbReference type="Proteomes" id="UP000306509"/>
    </source>
</evidence>
<evidence type="ECO:0000256" key="6">
    <source>
        <dbReference type="ARBA" id="ARBA00023015"/>
    </source>
</evidence>
<keyword evidence="8" id="KW-0804">Transcription</keyword>
<reference evidence="13 14" key="1">
    <citation type="journal article" date="2019" name="Anaerobe">
        <title>Detection of Robinsoniella peoriensis in multiple bone samples of a trauma patient.</title>
        <authorList>
            <person name="Schrottner P."/>
            <person name="Hartwich K."/>
            <person name="Bunk B."/>
            <person name="Schober I."/>
            <person name="Helbig S."/>
            <person name="Rudolph W.W."/>
            <person name="Gunzer F."/>
        </authorList>
    </citation>
    <scope>NUCLEOTIDE SEQUENCE [LARGE SCALE GENOMIC DNA]</scope>
    <source>
        <strain evidence="13 14">DSM 106044</strain>
    </source>
</reference>
<keyword evidence="4 10" id="KW-0597">Phosphoprotein</keyword>
<dbReference type="PROSITE" id="PS01124">
    <property type="entry name" value="HTH_ARAC_FAMILY_2"/>
    <property type="match status" value="1"/>
</dbReference>
<keyword evidence="14" id="KW-1185">Reference proteome</keyword>
<evidence type="ECO:0000256" key="7">
    <source>
        <dbReference type="ARBA" id="ARBA00023125"/>
    </source>
</evidence>
<dbReference type="AlphaFoldDB" id="A0A4U8Q7P4"/>
<dbReference type="GO" id="GO:0003700">
    <property type="term" value="F:DNA-binding transcription factor activity"/>
    <property type="evidence" value="ECO:0007669"/>
    <property type="project" value="InterPro"/>
</dbReference>
<proteinExistence type="predicted"/>
<evidence type="ECO:0000256" key="1">
    <source>
        <dbReference type="ARBA" id="ARBA00004496"/>
    </source>
</evidence>
<evidence type="ECO:0000256" key="3">
    <source>
        <dbReference type="ARBA" id="ARBA00022490"/>
    </source>
</evidence>
<comment type="subcellular location">
    <subcellularLocation>
        <location evidence="1">Cytoplasm</location>
    </subcellularLocation>
</comment>
<dbReference type="InterPro" id="IPR041522">
    <property type="entry name" value="CdaR_GGDEF"/>
</dbReference>
<dbReference type="GO" id="GO:0005737">
    <property type="term" value="C:cytoplasm"/>
    <property type="evidence" value="ECO:0007669"/>
    <property type="project" value="UniProtKB-SubCell"/>
</dbReference>
<dbReference type="STRING" id="180332.GCA_000797495_04668"/>
<feature type="modified residue" description="4-aspartylphosphate" evidence="10">
    <location>
        <position position="55"/>
    </location>
</feature>
<dbReference type="SMART" id="SM00448">
    <property type="entry name" value="REC"/>
    <property type="match status" value="1"/>
</dbReference>
<evidence type="ECO:0000256" key="10">
    <source>
        <dbReference type="PROSITE-ProRule" id="PRU00169"/>
    </source>
</evidence>
<sequence length="550" mass="63716">MIKVFLVEDEIVIRNGIKKGIQWEQEGLSFVGEASDGELAYPMIIKNKPDILITDIKMPFMDGFELSKAVLRDLPDTKVIILSGYGEFGYAQEAIKMGVQEYLLKPISSKRLLVAIKEVAEIIEKEREERMLLEKYSKEMEENVRRNIQCFFTMLVTEQVPMSAALEQGRQLGMELSAEKYNMILFKIRKKEHEAEYSEGVVEVSEKIQRYVETQSHVFVYERGAEGLAFLIKGDSSEELNEKISEFCHYLVELISGYENLEYYAGVGKMVSRLRELRISYNEADKIFSSRFVENWNRVVYEDSYIPGAVADIDLFNIYSVEDSRKMIRQFLRNGTLDEVQSFIKGYFGNTSQDNLKSLMMRQYICMDIYFSAIAFGEEIQLSKEELVENCGEIKGLSEHIVGLDTTKQYIRELLENVLLLRDNASGRKYSDILLKAKSYITENYMQEDMSLNRLASHVNMSPSYFSSVFSQESGMTFVEYLTEVRMDKAKELLMCSNQKTSEIGYQVGYKDSHYFNYIFKKTQKCSPKEYRLRGKKVPEINLLQKISNI</sequence>
<dbReference type="GO" id="GO:0043565">
    <property type="term" value="F:sequence-specific DNA binding"/>
    <property type="evidence" value="ECO:0007669"/>
    <property type="project" value="InterPro"/>
</dbReference>
<dbReference type="Gene3D" id="1.10.10.60">
    <property type="entry name" value="Homeodomain-like"/>
    <property type="match status" value="2"/>
</dbReference>
<dbReference type="Proteomes" id="UP000306509">
    <property type="component" value="Unassembled WGS sequence"/>
</dbReference>
<dbReference type="InterPro" id="IPR001789">
    <property type="entry name" value="Sig_transdc_resp-reg_receiver"/>
</dbReference>
<dbReference type="InterPro" id="IPR051552">
    <property type="entry name" value="HptR"/>
</dbReference>
<dbReference type="InterPro" id="IPR009057">
    <property type="entry name" value="Homeodomain-like_sf"/>
</dbReference>
<dbReference type="InterPro" id="IPR018060">
    <property type="entry name" value="HTH_AraC"/>
</dbReference>
<comment type="function">
    <text evidence="9">May play the central regulatory role in sporulation. It may be an element of the effector pathway responsible for the activation of sporulation genes in response to nutritional stress. Spo0A may act in concert with spo0H (a sigma factor) to control the expression of some genes that are critical to the sporulation process.</text>
</comment>
<feature type="domain" description="HTH araC/xylS-type" evidence="11">
    <location>
        <begin position="435"/>
        <end position="534"/>
    </location>
</feature>
<feature type="domain" description="Response regulatory" evidence="12">
    <location>
        <begin position="3"/>
        <end position="120"/>
    </location>
</feature>
<evidence type="ECO:0000259" key="12">
    <source>
        <dbReference type="PROSITE" id="PS50110"/>
    </source>
</evidence>
<keyword evidence="5" id="KW-0902">Two-component regulatory system</keyword>
<dbReference type="PROSITE" id="PS50110">
    <property type="entry name" value="RESPONSE_REGULATORY"/>
    <property type="match status" value="1"/>
</dbReference>
<dbReference type="SMART" id="SM00342">
    <property type="entry name" value="HTH_ARAC"/>
    <property type="match status" value="1"/>
</dbReference>
<dbReference type="GO" id="GO:0000160">
    <property type="term" value="P:phosphorelay signal transduction system"/>
    <property type="evidence" value="ECO:0007669"/>
    <property type="project" value="UniProtKB-KW"/>
</dbReference>
<comment type="caution">
    <text evidence="13">The sequence shown here is derived from an EMBL/GenBank/DDBJ whole genome shotgun (WGS) entry which is preliminary data.</text>
</comment>
<dbReference type="Pfam" id="PF00072">
    <property type="entry name" value="Response_reg"/>
    <property type="match status" value="1"/>
</dbReference>
<organism evidence="13 14">
    <name type="scientific">Robinsoniella peoriensis</name>
    <dbReference type="NCBI Taxonomy" id="180332"/>
    <lineage>
        <taxon>Bacteria</taxon>
        <taxon>Bacillati</taxon>
        <taxon>Bacillota</taxon>
        <taxon>Clostridia</taxon>
        <taxon>Lachnospirales</taxon>
        <taxon>Lachnospiraceae</taxon>
        <taxon>Robinsoniella</taxon>
    </lineage>
</organism>
<evidence type="ECO:0000256" key="5">
    <source>
        <dbReference type="ARBA" id="ARBA00023012"/>
    </source>
</evidence>
<dbReference type="InterPro" id="IPR011006">
    <property type="entry name" value="CheY-like_superfamily"/>
</dbReference>
<evidence type="ECO:0000256" key="4">
    <source>
        <dbReference type="ARBA" id="ARBA00022553"/>
    </source>
</evidence>
<dbReference type="Pfam" id="PF17853">
    <property type="entry name" value="GGDEF_2"/>
    <property type="match status" value="1"/>
</dbReference>